<dbReference type="AlphaFoldDB" id="A0AAE3XT90"/>
<comment type="caution">
    <text evidence="2">The sequence shown here is derived from an EMBL/GenBank/DDBJ whole genome shotgun (WGS) entry which is preliminary data.</text>
</comment>
<keyword evidence="1" id="KW-0732">Signal</keyword>
<organism evidence="2 3">
    <name type="scientific">Aureibacter tunicatorum</name>
    <dbReference type="NCBI Taxonomy" id="866807"/>
    <lineage>
        <taxon>Bacteria</taxon>
        <taxon>Pseudomonadati</taxon>
        <taxon>Bacteroidota</taxon>
        <taxon>Cytophagia</taxon>
        <taxon>Cytophagales</taxon>
        <taxon>Persicobacteraceae</taxon>
        <taxon>Aureibacter</taxon>
    </lineage>
</organism>
<evidence type="ECO:0008006" key="4">
    <source>
        <dbReference type="Google" id="ProtNLM"/>
    </source>
</evidence>
<dbReference type="RefSeq" id="WP_309942500.1">
    <property type="nucleotide sequence ID" value="NZ_AP025307.1"/>
</dbReference>
<dbReference type="Proteomes" id="UP001185092">
    <property type="component" value="Unassembled WGS sequence"/>
</dbReference>
<sequence>MRKILITSAILMALFPILAKGQTQKVKNQKFIKVNYEFGGLIGDDEQIVQGSYHATEIKLGWQTTSDQKNESFQVFRFPSYGIGFYTGDLSAHQVGYPNALFGWVNIPIVRKPRSSFNYELGLGLSYNFDPHDPDSNPVNLIIGSYRNVYINLGFDYNYILSDRIDLSAGIGYKHFSNGAYKLPNKGVNLVALQLGLKYKFQKHPAKFEQRELSPLETKYNLYFWVGSGSKQVVKNGPRYSMNTFAIGAQRTLGRKHKIGLGTDIFYAGYYKDVDGINIIATGDNPEKQLGGSDAIQLALFLSGEMIIDKLSVFYGAGVYVHKKVESSDSAPYYLRAQARYTFYKNFYGGVAIKAHGGRADYVEYSLGYNFNL</sequence>
<reference evidence="2" key="1">
    <citation type="submission" date="2023-07" db="EMBL/GenBank/DDBJ databases">
        <title>Genomic Encyclopedia of Type Strains, Phase IV (KMG-IV): sequencing the most valuable type-strain genomes for metagenomic binning, comparative biology and taxonomic classification.</title>
        <authorList>
            <person name="Goeker M."/>
        </authorList>
    </citation>
    <scope>NUCLEOTIDE SEQUENCE</scope>
    <source>
        <strain evidence="2">DSM 26174</strain>
    </source>
</reference>
<feature type="chain" id="PRO_5042017079" description="Lipid A 3-O-deacylase PagL" evidence="1">
    <location>
        <begin position="20"/>
        <end position="373"/>
    </location>
</feature>
<gene>
    <name evidence="2" type="ORF">HNQ88_004676</name>
</gene>
<evidence type="ECO:0000313" key="3">
    <source>
        <dbReference type="Proteomes" id="UP001185092"/>
    </source>
</evidence>
<proteinExistence type="predicted"/>
<accession>A0AAE3XT90</accession>
<dbReference type="InterPro" id="IPR018550">
    <property type="entry name" value="Lipid-A_deacylase-rel"/>
</dbReference>
<dbReference type="Pfam" id="PF09411">
    <property type="entry name" value="PagL"/>
    <property type="match status" value="1"/>
</dbReference>
<evidence type="ECO:0000256" key="1">
    <source>
        <dbReference type="SAM" id="SignalP"/>
    </source>
</evidence>
<dbReference type="EMBL" id="JAVDQD010000009">
    <property type="protein sequence ID" value="MDR6241589.1"/>
    <property type="molecule type" value="Genomic_DNA"/>
</dbReference>
<evidence type="ECO:0000313" key="2">
    <source>
        <dbReference type="EMBL" id="MDR6241589.1"/>
    </source>
</evidence>
<protein>
    <recommendedName>
        <fullName evidence="4">Lipid A 3-O-deacylase PagL</fullName>
    </recommendedName>
</protein>
<dbReference type="Gene3D" id="2.40.160.20">
    <property type="match status" value="1"/>
</dbReference>
<keyword evidence="3" id="KW-1185">Reference proteome</keyword>
<name>A0AAE3XT90_9BACT</name>
<feature type="signal peptide" evidence="1">
    <location>
        <begin position="1"/>
        <end position="19"/>
    </location>
</feature>